<accession>A0A140L8X1</accession>
<feature type="region of interest" description="Disordered" evidence="6">
    <location>
        <begin position="97"/>
        <end position="124"/>
    </location>
</feature>
<feature type="transmembrane region" description="Helical" evidence="7">
    <location>
        <begin position="39"/>
        <end position="60"/>
    </location>
</feature>
<keyword evidence="10" id="KW-1185">Reference proteome</keyword>
<protein>
    <recommendedName>
        <fullName evidence="8">Lipopolysaccharide assembly protein A domain-containing protein</fullName>
    </recommendedName>
</protein>
<dbReference type="Pfam" id="PF06305">
    <property type="entry name" value="LapA_dom"/>
    <property type="match status" value="1"/>
</dbReference>
<dbReference type="InterPro" id="IPR010445">
    <property type="entry name" value="LapA_dom"/>
</dbReference>
<evidence type="ECO:0000256" key="6">
    <source>
        <dbReference type="SAM" id="MobiDB-lite"/>
    </source>
</evidence>
<name>A0A140L8X1_9FIRM</name>
<evidence type="ECO:0000256" key="2">
    <source>
        <dbReference type="ARBA" id="ARBA00022692"/>
    </source>
</evidence>
<dbReference type="PANTHER" id="PTHR41335:SF1">
    <property type="entry name" value="MEMBRANE PROTEIN"/>
    <property type="match status" value="1"/>
</dbReference>
<evidence type="ECO:0000256" key="3">
    <source>
        <dbReference type="ARBA" id="ARBA00022989"/>
    </source>
</evidence>
<feature type="domain" description="Lipopolysaccharide assembly protein A" evidence="8">
    <location>
        <begin position="22"/>
        <end position="83"/>
    </location>
</feature>
<reference evidence="9 10" key="1">
    <citation type="submission" date="2015-12" db="EMBL/GenBank/DDBJ databases">
        <title>Draft genome sequence of the thermoanaerobe Thermotalea metallivorans, an isolate from the runoff channel of the Great Artesian Basin, Australia.</title>
        <authorList>
            <person name="Patel B.K."/>
        </authorList>
    </citation>
    <scope>NUCLEOTIDE SEQUENCE [LARGE SCALE GENOMIC DNA]</scope>
    <source>
        <strain evidence="9 10">B2-1</strain>
    </source>
</reference>
<dbReference type="RefSeq" id="WP_068554819.1">
    <property type="nucleotide sequence ID" value="NZ_LOEE01000019.1"/>
</dbReference>
<evidence type="ECO:0000256" key="1">
    <source>
        <dbReference type="ARBA" id="ARBA00022475"/>
    </source>
</evidence>
<dbReference type="Proteomes" id="UP000070456">
    <property type="component" value="Unassembled WGS sequence"/>
</dbReference>
<keyword evidence="4 7" id="KW-0472">Membrane</keyword>
<evidence type="ECO:0000256" key="5">
    <source>
        <dbReference type="SAM" id="Coils"/>
    </source>
</evidence>
<feature type="coiled-coil region" evidence="5">
    <location>
        <begin position="69"/>
        <end position="96"/>
    </location>
</feature>
<dbReference type="EMBL" id="LOEE01000019">
    <property type="protein sequence ID" value="KXG76996.1"/>
    <property type="molecule type" value="Genomic_DNA"/>
</dbReference>
<evidence type="ECO:0000313" key="10">
    <source>
        <dbReference type="Proteomes" id="UP000070456"/>
    </source>
</evidence>
<dbReference type="GO" id="GO:0005886">
    <property type="term" value="C:plasma membrane"/>
    <property type="evidence" value="ECO:0007669"/>
    <property type="project" value="InterPro"/>
</dbReference>
<keyword evidence="3 7" id="KW-1133">Transmembrane helix</keyword>
<proteinExistence type="predicted"/>
<evidence type="ECO:0000256" key="7">
    <source>
        <dbReference type="SAM" id="Phobius"/>
    </source>
</evidence>
<sequence>MQIWFIISLLFAILVALFAVMNSDPVIIKWFWGKYEFSQAIVILGSAALGAIIVAFLGIFRQITHALKIRELEGHIKKLEKENGDLQEELAACSNKKNEEGAMEKSLEMTGEIREKTAENNERI</sequence>
<comment type="caution">
    <text evidence="9">The sequence shown here is derived from an EMBL/GenBank/DDBJ whole genome shotgun (WGS) entry which is preliminary data.</text>
</comment>
<evidence type="ECO:0000259" key="8">
    <source>
        <dbReference type="Pfam" id="PF06305"/>
    </source>
</evidence>
<dbReference type="PANTHER" id="PTHR41335">
    <property type="entry name" value="MEMBRANE PROTEIN-RELATED"/>
    <property type="match status" value="1"/>
</dbReference>
<keyword evidence="1" id="KW-1003">Cell membrane</keyword>
<dbReference type="OrthoDB" id="1708221at2"/>
<evidence type="ECO:0000256" key="4">
    <source>
        <dbReference type="ARBA" id="ARBA00023136"/>
    </source>
</evidence>
<dbReference type="AlphaFoldDB" id="A0A140L8X1"/>
<organism evidence="9 10">
    <name type="scientific">Thermotalea metallivorans</name>
    <dbReference type="NCBI Taxonomy" id="520762"/>
    <lineage>
        <taxon>Bacteria</taxon>
        <taxon>Bacillati</taxon>
        <taxon>Bacillota</taxon>
        <taxon>Clostridia</taxon>
        <taxon>Peptostreptococcales</taxon>
        <taxon>Thermotaleaceae</taxon>
        <taxon>Thermotalea</taxon>
    </lineage>
</organism>
<evidence type="ECO:0000313" key="9">
    <source>
        <dbReference type="EMBL" id="KXG76996.1"/>
    </source>
</evidence>
<dbReference type="STRING" id="520762.AN619_05230"/>
<gene>
    <name evidence="9" type="ORF">AN619_05230</name>
</gene>
<keyword evidence="5" id="KW-0175">Coiled coil</keyword>
<keyword evidence="2 7" id="KW-0812">Transmembrane</keyword>